<dbReference type="PANTHER" id="PTHR43335">
    <property type="entry name" value="ABC TRANSPORTER, ATP-BINDING PROTEIN"/>
    <property type="match status" value="1"/>
</dbReference>
<dbReference type="Proteomes" id="UP000029278">
    <property type="component" value="Unassembled WGS sequence"/>
</dbReference>
<dbReference type="InterPro" id="IPR003439">
    <property type="entry name" value="ABC_transporter-like_ATP-bd"/>
</dbReference>
<dbReference type="RefSeq" id="WP_036627809.1">
    <property type="nucleotide sequence ID" value="NZ_JAKOBR010000096.1"/>
</dbReference>
<name>A0A090ZHM8_PAEMA</name>
<accession>A0A090ZHM8</accession>
<dbReference type="PROSITE" id="PS00211">
    <property type="entry name" value="ABC_TRANSPORTER_1"/>
    <property type="match status" value="1"/>
</dbReference>
<comment type="caution">
    <text evidence="6">The sequence shown here is derived from an EMBL/GenBank/DDBJ whole genome shotgun (WGS) entry which is preliminary data.</text>
</comment>
<keyword evidence="4" id="KW-0067">ATP-binding</keyword>
<dbReference type="InterPro" id="IPR017871">
    <property type="entry name" value="ABC_transporter-like_CS"/>
</dbReference>
<organism evidence="6 7">
    <name type="scientific">Paenibacillus macerans</name>
    <name type="common">Bacillus macerans</name>
    <dbReference type="NCBI Taxonomy" id="44252"/>
    <lineage>
        <taxon>Bacteria</taxon>
        <taxon>Bacillati</taxon>
        <taxon>Bacillota</taxon>
        <taxon>Bacilli</taxon>
        <taxon>Bacillales</taxon>
        <taxon>Paenibacillaceae</taxon>
        <taxon>Paenibacillus</taxon>
    </lineage>
</organism>
<evidence type="ECO:0000313" key="6">
    <source>
        <dbReference type="EMBL" id="KFN10107.1"/>
    </source>
</evidence>
<dbReference type="PROSITE" id="PS50893">
    <property type="entry name" value="ABC_TRANSPORTER_2"/>
    <property type="match status" value="1"/>
</dbReference>
<dbReference type="SUPFAM" id="SSF52540">
    <property type="entry name" value="P-loop containing nucleoside triphosphate hydrolases"/>
    <property type="match status" value="1"/>
</dbReference>
<dbReference type="PATRIC" id="fig|44252.3.peg.1736"/>
<protein>
    <submittedName>
        <fullName evidence="6">ABC transporter family protein</fullName>
    </submittedName>
</protein>
<evidence type="ECO:0000256" key="4">
    <source>
        <dbReference type="ARBA" id="ARBA00022840"/>
    </source>
</evidence>
<dbReference type="CDD" id="cd03264">
    <property type="entry name" value="ABC_drug_resistance_like"/>
    <property type="match status" value="1"/>
</dbReference>
<dbReference type="PANTHER" id="PTHR43335:SF2">
    <property type="entry name" value="ABC TRANSPORTER, ATP-BINDING PROTEIN"/>
    <property type="match status" value="1"/>
</dbReference>
<dbReference type="OrthoDB" id="9804819at2"/>
<evidence type="ECO:0000256" key="3">
    <source>
        <dbReference type="ARBA" id="ARBA00022741"/>
    </source>
</evidence>
<dbReference type="GO" id="GO:0005524">
    <property type="term" value="F:ATP binding"/>
    <property type="evidence" value="ECO:0007669"/>
    <property type="project" value="UniProtKB-KW"/>
</dbReference>
<dbReference type="HOGENOM" id="CLU_000604_1_2_9"/>
<dbReference type="SMART" id="SM00382">
    <property type="entry name" value="AAA"/>
    <property type="match status" value="1"/>
</dbReference>
<dbReference type="EMBL" id="JMQA01000020">
    <property type="protein sequence ID" value="KFN10107.1"/>
    <property type="molecule type" value="Genomic_DNA"/>
</dbReference>
<keyword evidence="2" id="KW-0813">Transport</keyword>
<dbReference type="STRING" id="44252.DJ90_498"/>
<dbReference type="Gene3D" id="3.40.50.300">
    <property type="entry name" value="P-loop containing nucleotide triphosphate hydrolases"/>
    <property type="match status" value="1"/>
</dbReference>
<sequence>MELTLNQVSKQFSAKKAVNDISVRLSSGVYGLLGANGAGKTTLMRMICGILNPTSGTIQMNGQDIARMGERYRDLLGYLPQDFGYYPDFSAEEFLWYVGSLKGLTLAAAKGKTRELLRTVALEEVARKKIRTFSGGMKQRLGIAQAMLNDPCVLVLDEPTAGLDPKERVRFRNLIADLAKDKIVILSTHIVSDVEYIADQIIVMKQGGLLMTGTVAQLTATMEGCVWSCQVSAREAEEWNARYCVSNLRHEGNQVELRIVSPVKPSQDAVSVAPTLEDLYLYHFQDETAVTAGEEK</sequence>
<evidence type="ECO:0000256" key="2">
    <source>
        <dbReference type="ARBA" id="ARBA00022448"/>
    </source>
</evidence>
<evidence type="ECO:0000256" key="1">
    <source>
        <dbReference type="ARBA" id="ARBA00005417"/>
    </source>
</evidence>
<feature type="domain" description="ABC transporter" evidence="5">
    <location>
        <begin position="3"/>
        <end position="231"/>
    </location>
</feature>
<dbReference type="GO" id="GO:0016887">
    <property type="term" value="F:ATP hydrolysis activity"/>
    <property type="evidence" value="ECO:0007669"/>
    <property type="project" value="InterPro"/>
</dbReference>
<dbReference type="AlphaFoldDB" id="A0A090ZHM8"/>
<evidence type="ECO:0000313" key="7">
    <source>
        <dbReference type="Proteomes" id="UP000029278"/>
    </source>
</evidence>
<dbReference type="InterPro" id="IPR003593">
    <property type="entry name" value="AAA+_ATPase"/>
</dbReference>
<gene>
    <name evidence="6" type="ORF">DJ90_498</name>
</gene>
<comment type="similarity">
    <text evidence="1">Belongs to the ABC transporter superfamily.</text>
</comment>
<dbReference type="InterPro" id="IPR027417">
    <property type="entry name" value="P-loop_NTPase"/>
</dbReference>
<dbReference type="Pfam" id="PF00005">
    <property type="entry name" value="ABC_tran"/>
    <property type="match status" value="1"/>
</dbReference>
<evidence type="ECO:0000259" key="5">
    <source>
        <dbReference type="PROSITE" id="PS50893"/>
    </source>
</evidence>
<reference evidence="6 7" key="1">
    <citation type="submission" date="2014-04" db="EMBL/GenBank/DDBJ databases">
        <authorList>
            <person name="Bishop-Lilly K.A."/>
            <person name="Broomall S.M."/>
            <person name="Chain P.S."/>
            <person name="Chertkov O."/>
            <person name="Coyne S.R."/>
            <person name="Daligault H.E."/>
            <person name="Davenport K.W."/>
            <person name="Erkkila T."/>
            <person name="Frey K.G."/>
            <person name="Gibbons H.S."/>
            <person name="Gu W."/>
            <person name="Jaissle J."/>
            <person name="Johnson S.L."/>
            <person name="Koroleva G.I."/>
            <person name="Ladner J.T."/>
            <person name="Lo C.-C."/>
            <person name="Minogue T.D."/>
            <person name="Munk C."/>
            <person name="Palacios G.F."/>
            <person name="Redden C.L."/>
            <person name="Rosenzweig C.N."/>
            <person name="Scholz M.B."/>
            <person name="Teshima H."/>
            <person name="Xu Y."/>
        </authorList>
    </citation>
    <scope>NUCLEOTIDE SEQUENCE [LARGE SCALE GENOMIC DNA]</scope>
    <source>
        <strain evidence="6 7">8244</strain>
    </source>
</reference>
<keyword evidence="3" id="KW-0547">Nucleotide-binding</keyword>
<proteinExistence type="inferred from homology"/>
<keyword evidence="7" id="KW-1185">Reference proteome</keyword>